<sequence>MVDNNEPVLVSLQELETGSIKLSTLEQAFGPTGLGILIVKELPSNFQSLRLKLLSYISHLSFLPPDELEQLTNAESHYNVGWSHGKEALKSGQYDTMKGSYYVGILSSYLQERLSRIPSDIRPTLETPNIWPSEELLPGFRSTFEELCTLIMDIILLVARACDRFAMEHVPDYASGLLERILRESMTSRARLLHYFPLDSQTKIAPADENDDSWCALHVDDGCLTGLTSALFVNETNLAHTIPLTPLKSAKSTDPKAGLYIRSRTCEVVKVSIPADCLAFQTGSALELITGGALKAVPHFVRGPSGSSTMERVARNTLAVFAQPNHEVIVDQESGVTFGEHTKEADERHA</sequence>
<evidence type="ECO:0000313" key="2">
    <source>
        <dbReference type="Proteomes" id="UP000016922"/>
    </source>
</evidence>
<dbReference type="OMA" id="ANCAFYT"/>
<dbReference type="PANTHER" id="PTHR48420">
    <property type="entry name" value="NON-HAEM DIOXYGENASE N-TERMINAL DOMAIN-CONTAINING PROTEIN"/>
    <property type="match status" value="1"/>
</dbReference>
<reference evidence="1 2" key="1">
    <citation type="journal article" date="2013" name="BMC Genomics">
        <title>Genomics-driven discovery of the pneumocandin biosynthetic gene cluster in the fungus Glarea lozoyensis.</title>
        <authorList>
            <person name="Chen L."/>
            <person name="Yue Q."/>
            <person name="Zhang X."/>
            <person name="Xiang M."/>
            <person name="Wang C."/>
            <person name="Li S."/>
            <person name="Che Y."/>
            <person name="Ortiz-Lopez F.J."/>
            <person name="Bills G.F."/>
            <person name="Liu X."/>
            <person name="An Z."/>
        </authorList>
    </citation>
    <scope>NUCLEOTIDE SEQUENCE [LARGE SCALE GENOMIC DNA]</scope>
    <source>
        <strain evidence="2">ATCC 20868 / MF5171</strain>
    </source>
</reference>
<protein>
    <submittedName>
        <fullName evidence="1">Clavaminate synthase-like protein</fullName>
    </submittedName>
</protein>
<accession>S3D504</accession>
<dbReference type="OrthoDB" id="438224at2759"/>
<dbReference type="AlphaFoldDB" id="S3D504"/>
<keyword evidence="2" id="KW-1185">Reference proteome</keyword>
<dbReference type="HOGENOM" id="CLU_045411_1_0_1"/>
<dbReference type="GeneID" id="19465603"/>
<dbReference type="PANTHER" id="PTHR48420:SF1">
    <property type="entry name" value="NON-HAEM DIOXYGENASE N-TERMINAL DOMAIN-CONTAINING PROTEIN"/>
    <property type="match status" value="1"/>
</dbReference>
<dbReference type="Gene3D" id="2.60.120.330">
    <property type="entry name" value="B-lactam Antibiotic, Isopenicillin N Synthase, Chain"/>
    <property type="match status" value="1"/>
</dbReference>
<proteinExistence type="predicted"/>
<organism evidence="1 2">
    <name type="scientific">Glarea lozoyensis (strain ATCC 20868 / MF5171)</name>
    <dbReference type="NCBI Taxonomy" id="1116229"/>
    <lineage>
        <taxon>Eukaryota</taxon>
        <taxon>Fungi</taxon>
        <taxon>Dikarya</taxon>
        <taxon>Ascomycota</taxon>
        <taxon>Pezizomycotina</taxon>
        <taxon>Leotiomycetes</taxon>
        <taxon>Helotiales</taxon>
        <taxon>Helotiaceae</taxon>
        <taxon>Glarea</taxon>
    </lineage>
</organism>
<evidence type="ECO:0000313" key="1">
    <source>
        <dbReference type="EMBL" id="EPE33537.1"/>
    </source>
</evidence>
<gene>
    <name evidence="1" type="ORF">GLAREA_06550</name>
</gene>
<dbReference type="InterPro" id="IPR027443">
    <property type="entry name" value="IPNS-like_sf"/>
</dbReference>
<dbReference type="STRING" id="1116229.S3D504"/>
<dbReference type="SUPFAM" id="SSF51197">
    <property type="entry name" value="Clavaminate synthase-like"/>
    <property type="match status" value="1"/>
</dbReference>
<dbReference type="EMBL" id="KE145358">
    <property type="protein sequence ID" value="EPE33537.1"/>
    <property type="molecule type" value="Genomic_DNA"/>
</dbReference>
<dbReference type="Proteomes" id="UP000016922">
    <property type="component" value="Unassembled WGS sequence"/>
</dbReference>
<dbReference type="RefSeq" id="XP_008080154.1">
    <property type="nucleotide sequence ID" value="XM_008081963.1"/>
</dbReference>
<dbReference type="KEGG" id="glz:GLAREA_06550"/>
<dbReference type="eggNOG" id="ENOG502QRGK">
    <property type="taxonomic scope" value="Eukaryota"/>
</dbReference>
<name>S3D504_GLAL2</name>